<comment type="caution">
    <text evidence="1">The sequence shown here is derived from an EMBL/GenBank/DDBJ whole genome shotgun (WGS) entry which is preliminary data.</text>
</comment>
<accession>A0A3M0GBY4</accession>
<organism evidence="1 2">
    <name type="scientific">Dokdonia sinensis</name>
    <dbReference type="NCBI Taxonomy" id="2479847"/>
    <lineage>
        <taxon>Bacteria</taxon>
        <taxon>Pseudomonadati</taxon>
        <taxon>Bacteroidota</taxon>
        <taxon>Flavobacteriia</taxon>
        <taxon>Flavobacteriales</taxon>
        <taxon>Flavobacteriaceae</taxon>
        <taxon>Dokdonia</taxon>
    </lineage>
</organism>
<sequence>MINYITSLFLKVPSQDGASGSSKSEKKVKRVTLEEKVESYKDQILLNQLILKNRYEMELYLRKSILS</sequence>
<dbReference type="EMBL" id="REFV01000008">
    <property type="protein sequence ID" value="RMB58579.1"/>
    <property type="molecule type" value="Genomic_DNA"/>
</dbReference>
<proteinExistence type="predicted"/>
<name>A0A3M0GBY4_9FLAO</name>
<protein>
    <submittedName>
        <fullName evidence="1">Uncharacterized protein</fullName>
    </submittedName>
</protein>
<gene>
    <name evidence="1" type="ORF">EAX61_09775</name>
</gene>
<dbReference type="AlphaFoldDB" id="A0A3M0GBY4"/>
<evidence type="ECO:0000313" key="1">
    <source>
        <dbReference type="EMBL" id="RMB58579.1"/>
    </source>
</evidence>
<dbReference type="Proteomes" id="UP000281985">
    <property type="component" value="Unassembled WGS sequence"/>
</dbReference>
<keyword evidence="2" id="KW-1185">Reference proteome</keyword>
<reference evidence="1 2" key="1">
    <citation type="submission" date="2018-10" db="EMBL/GenBank/DDBJ databases">
        <title>Dokdonia luteus sp. nov., isolated from sea water.</title>
        <authorList>
            <person name="Zhou L.Y."/>
            <person name="Du Z.J."/>
        </authorList>
    </citation>
    <scope>NUCLEOTIDE SEQUENCE [LARGE SCALE GENOMIC DNA]</scope>
    <source>
        <strain evidence="1 2">SH27</strain>
    </source>
</reference>
<evidence type="ECO:0000313" key="2">
    <source>
        <dbReference type="Proteomes" id="UP000281985"/>
    </source>
</evidence>